<dbReference type="AlphaFoldDB" id="A0A1I4IZB3"/>
<sequence length="242" mass="27369">MTGLCGAGDAACGNAFVRRPRICWVGLADDRRRALDQPEARAKHHNGEESISMPSAIEFTGSERGPWRVTHMEATTGTGLPEVACISVHLRNDNIESLSSASTDVTWRLRGAISNLRYATREEVAILRSLQASLDRPAATSAALIPIKKSQAWWDLAQDERRAIFEEDSQHTMIGLRYLPAIARRLHHSRDLGEPFDFLTWFEFAPEHEADFEALLKDLRSTREWTFVEREVDIRLSRSELD</sequence>
<name>A0A1I4IZB3_9HYPH</name>
<keyword evidence="5" id="KW-1185">Reference proteome</keyword>
<dbReference type="EMBL" id="FOSV01000018">
    <property type="protein sequence ID" value="SFL59096.1"/>
    <property type="molecule type" value="Genomic_DNA"/>
</dbReference>
<evidence type="ECO:0000256" key="2">
    <source>
        <dbReference type="ARBA" id="ARBA00022723"/>
    </source>
</evidence>
<accession>A0A1I4IZB3</accession>
<dbReference type="GO" id="GO:0016491">
    <property type="term" value="F:oxidoreductase activity"/>
    <property type="evidence" value="ECO:0007669"/>
    <property type="project" value="InterPro"/>
</dbReference>
<keyword evidence="2" id="KW-0479">Metal-binding</keyword>
<dbReference type="Proteomes" id="UP000198804">
    <property type="component" value="Unassembled WGS sequence"/>
</dbReference>
<dbReference type="GO" id="GO:0046872">
    <property type="term" value="F:metal ion binding"/>
    <property type="evidence" value="ECO:0007669"/>
    <property type="project" value="UniProtKB-KW"/>
</dbReference>
<evidence type="ECO:0000313" key="5">
    <source>
        <dbReference type="Proteomes" id="UP000198804"/>
    </source>
</evidence>
<dbReference type="InterPro" id="IPR011008">
    <property type="entry name" value="Dimeric_a/b-barrel"/>
</dbReference>
<dbReference type="Pfam" id="PF06778">
    <property type="entry name" value="Chlor_dismutase"/>
    <property type="match status" value="1"/>
</dbReference>
<gene>
    <name evidence="4" type="ORF">SAMN04488125_11899</name>
</gene>
<protein>
    <submittedName>
        <fullName evidence="4">Chlorite dismutase</fullName>
    </submittedName>
</protein>
<evidence type="ECO:0000256" key="1">
    <source>
        <dbReference type="ARBA" id="ARBA00022617"/>
    </source>
</evidence>
<reference evidence="5" key="1">
    <citation type="submission" date="2016-10" db="EMBL/GenBank/DDBJ databases">
        <authorList>
            <person name="Varghese N."/>
            <person name="Submissions S."/>
        </authorList>
    </citation>
    <scope>NUCLEOTIDE SEQUENCE [LARGE SCALE GENOMIC DNA]</scope>
    <source>
        <strain evidence="5">CGMCC 1.6474</strain>
    </source>
</reference>
<dbReference type="STRING" id="414703.SAMN04488125_11899"/>
<keyword evidence="1" id="KW-0349">Heme</keyword>
<organism evidence="4 5">
    <name type="scientific">Methylorubrum salsuginis</name>
    <dbReference type="NCBI Taxonomy" id="414703"/>
    <lineage>
        <taxon>Bacteria</taxon>
        <taxon>Pseudomonadati</taxon>
        <taxon>Pseudomonadota</taxon>
        <taxon>Alphaproteobacteria</taxon>
        <taxon>Hyphomicrobiales</taxon>
        <taxon>Methylobacteriaceae</taxon>
        <taxon>Methylorubrum</taxon>
    </lineage>
</organism>
<proteinExistence type="predicted"/>
<dbReference type="InterPro" id="IPR010644">
    <property type="entry name" value="ChdC/CLD"/>
</dbReference>
<evidence type="ECO:0000313" key="4">
    <source>
        <dbReference type="EMBL" id="SFL59096.1"/>
    </source>
</evidence>
<dbReference type="Gene3D" id="3.30.70.3420">
    <property type="match status" value="1"/>
</dbReference>
<keyword evidence="3" id="KW-0408">Iron</keyword>
<dbReference type="SUPFAM" id="SSF54909">
    <property type="entry name" value="Dimeric alpha+beta barrel"/>
    <property type="match status" value="1"/>
</dbReference>
<evidence type="ECO:0000256" key="3">
    <source>
        <dbReference type="ARBA" id="ARBA00023004"/>
    </source>
</evidence>
<dbReference type="GO" id="GO:0020037">
    <property type="term" value="F:heme binding"/>
    <property type="evidence" value="ECO:0007669"/>
    <property type="project" value="InterPro"/>
</dbReference>